<accession>A0ABP5G8F0</accession>
<comment type="caution">
    <text evidence="4">The sequence shown here is derived from an EMBL/GenBank/DDBJ whole genome shotgun (WGS) entry which is preliminary data.</text>
</comment>
<name>A0ABP5G8F0_9ACTN</name>
<dbReference type="EMBL" id="BAAANQ010000001">
    <property type="protein sequence ID" value="GAA2040402.1"/>
    <property type="molecule type" value="Genomic_DNA"/>
</dbReference>
<sequence length="560" mass="59413">MATTPTPGRRSSRRIPRPAHATALLAALAVTLTACGTGEGGTGGSGDGPGGGASGDPVAGGTLRYAFANTIDCVDPRQRPQLTSRNVGRQLGDQLTEQDPETKEIKPWLATSWEISDDVSQFTFHLREDVTFSDGAPFDAEAVKANFDAIVDLGARAPQAGSFLAGYEGSTVLDTHTVRVDFDGPNAQFLQTTATASFVQLSPASLGNDPADLCLGDFAASGPFTLGSFTPEKSVELIKREDYAWASPIAANQGPAYVDRIVLEVVPEGGVRYGSVTSDQIDLADGIPFTNQAELANLPGYGLATGASPGIAIPYIPLASSPELQDPDVRRALSLGIDRQAIVDAIFQGTQQPATGVLTAATPGWTDQSAEIRHDPEAAIALLEGAGYDRVGADGIRENADGDRLSLTITYQSGSTDAEAQHQLVQQEWKEIGVELVLDPVATLPDVPIDEFPGDLTTWSQGRADVDVIRLVYGSSHPEMSMLYNHPDAELDALLDSLQSTVDPDERQAIGEAAQQRIIEQGYTIPVYDRFWSYGYGPSVGGFRADIEGKPLLNEVWIAS</sequence>
<dbReference type="CDD" id="cd08492">
    <property type="entry name" value="PBP2_NikA_DppA_OppA_like_15"/>
    <property type="match status" value="1"/>
</dbReference>
<keyword evidence="5" id="KW-1185">Reference proteome</keyword>
<evidence type="ECO:0000256" key="2">
    <source>
        <dbReference type="SAM" id="SignalP"/>
    </source>
</evidence>
<dbReference type="InterPro" id="IPR000914">
    <property type="entry name" value="SBP_5_dom"/>
</dbReference>
<dbReference type="Proteomes" id="UP001403094">
    <property type="component" value="Unassembled WGS sequence"/>
</dbReference>
<feature type="domain" description="Solute-binding protein family 5" evidence="3">
    <location>
        <begin position="104"/>
        <end position="471"/>
    </location>
</feature>
<dbReference type="Gene3D" id="3.40.190.10">
    <property type="entry name" value="Periplasmic binding protein-like II"/>
    <property type="match status" value="1"/>
</dbReference>
<dbReference type="PANTHER" id="PTHR30290">
    <property type="entry name" value="PERIPLASMIC BINDING COMPONENT OF ABC TRANSPORTER"/>
    <property type="match status" value="1"/>
</dbReference>
<dbReference type="InterPro" id="IPR030678">
    <property type="entry name" value="Peptide/Ni-bd"/>
</dbReference>
<dbReference type="SUPFAM" id="SSF53850">
    <property type="entry name" value="Periplasmic binding protein-like II"/>
    <property type="match status" value="1"/>
</dbReference>
<feature type="compositionally biased region" description="Polar residues" evidence="1">
    <location>
        <begin position="80"/>
        <end position="97"/>
    </location>
</feature>
<gene>
    <name evidence="4" type="ORF">GCM10009757_01980</name>
</gene>
<dbReference type="Gene3D" id="3.10.105.10">
    <property type="entry name" value="Dipeptide-binding Protein, Domain 3"/>
    <property type="match status" value="1"/>
</dbReference>
<feature type="region of interest" description="Disordered" evidence="1">
    <location>
        <begin position="77"/>
        <end position="101"/>
    </location>
</feature>
<evidence type="ECO:0000313" key="4">
    <source>
        <dbReference type="EMBL" id="GAA2040402.1"/>
    </source>
</evidence>
<dbReference type="PIRSF" id="PIRSF002741">
    <property type="entry name" value="MppA"/>
    <property type="match status" value="1"/>
</dbReference>
<dbReference type="RefSeq" id="WP_019432834.1">
    <property type="nucleotide sequence ID" value="NZ_BAAANQ010000001.1"/>
</dbReference>
<organism evidence="4 5">
    <name type="scientific">Streptomyces cheonanensis</name>
    <dbReference type="NCBI Taxonomy" id="312720"/>
    <lineage>
        <taxon>Bacteria</taxon>
        <taxon>Bacillati</taxon>
        <taxon>Actinomycetota</taxon>
        <taxon>Actinomycetes</taxon>
        <taxon>Kitasatosporales</taxon>
        <taxon>Streptomycetaceae</taxon>
        <taxon>Streptomyces</taxon>
    </lineage>
</organism>
<feature type="chain" id="PRO_5045666627" evidence="2">
    <location>
        <begin position="35"/>
        <end position="560"/>
    </location>
</feature>
<evidence type="ECO:0000259" key="3">
    <source>
        <dbReference type="Pfam" id="PF00496"/>
    </source>
</evidence>
<proteinExistence type="predicted"/>
<feature type="signal peptide" evidence="2">
    <location>
        <begin position="1"/>
        <end position="34"/>
    </location>
</feature>
<dbReference type="InterPro" id="IPR039424">
    <property type="entry name" value="SBP_5"/>
</dbReference>
<keyword evidence="2" id="KW-0732">Signal</keyword>
<dbReference type="Pfam" id="PF00496">
    <property type="entry name" value="SBP_bac_5"/>
    <property type="match status" value="1"/>
</dbReference>
<evidence type="ECO:0000313" key="5">
    <source>
        <dbReference type="Proteomes" id="UP001403094"/>
    </source>
</evidence>
<protein>
    <submittedName>
        <fullName evidence="4">ABC transporter substrate-binding protein</fullName>
    </submittedName>
</protein>
<reference evidence="5" key="1">
    <citation type="journal article" date="2019" name="Int. J. Syst. Evol. Microbiol.">
        <title>The Global Catalogue of Microorganisms (GCM) 10K type strain sequencing project: providing services to taxonomists for standard genome sequencing and annotation.</title>
        <authorList>
            <consortium name="The Broad Institute Genomics Platform"/>
            <consortium name="The Broad Institute Genome Sequencing Center for Infectious Disease"/>
            <person name="Wu L."/>
            <person name="Ma J."/>
        </authorList>
    </citation>
    <scope>NUCLEOTIDE SEQUENCE [LARGE SCALE GENOMIC DNA]</scope>
    <source>
        <strain evidence="5">JCM 14549</strain>
    </source>
</reference>
<evidence type="ECO:0000256" key="1">
    <source>
        <dbReference type="SAM" id="MobiDB-lite"/>
    </source>
</evidence>